<evidence type="ECO:0000313" key="3">
    <source>
        <dbReference type="EMBL" id="PJI94727.1"/>
    </source>
</evidence>
<organism evidence="3 4">
    <name type="scientific">Luteimicrobium subarcticum</name>
    <dbReference type="NCBI Taxonomy" id="620910"/>
    <lineage>
        <taxon>Bacteria</taxon>
        <taxon>Bacillati</taxon>
        <taxon>Actinomycetota</taxon>
        <taxon>Actinomycetes</taxon>
        <taxon>Micrococcales</taxon>
        <taxon>Luteimicrobium</taxon>
    </lineage>
</organism>
<keyword evidence="1" id="KW-1133">Transmembrane helix</keyword>
<evidence type="ECO:0000256" key="1">
    <source>
        <dbReference type="SAM" id="Phobius"/>
    </source>
</evidence>
<name>A0A2M8WUV4_9MICO</name>
<dbReference type="Gene3D" id="2.60.40.1120">
    <property type="entry name" value="Carboxypeptidase-like, regulatory domain"/>
    <property type="match status" value="1"/>
</dbReference>
<evidence type="ECO:0000256" key="2">
    <source>
        <dbReference type="SAM" id="SignalP"/>
    </source>
</evidence>
<feature type="chain" id="PRO_5014683067" evidence="2">
    <location>
        <begin position="26"/>
        <end position="177"/>
    </location>
</feature>
<protein>
    <submittedName>
        <fullName evidence="3">Uncharacterized protein</fullName>
    </submittedName>
</protein>
<dbReference type="Proteomes" id="UP000231586">
    <property type="component" value="Unassembled WGS sequence"/>
</dbReference>
<gene>
    <name evidence="3" type="ORF">CLV34_0573</name>
</gene>
<feature type="transmembrane region" description="Helical" evidence="1">
    <location>
        <begin position="151"/>
        <end position="172"/>
    </location>
</feature>
<dbReference type="AlphaFoldDB" id="A0A2M8WUV4"/>
<keyword evidence="1" id="KW-0812">Transmembrane</keyword>
<comment type="caution">
    <text evidence="3">The sequence shown here is derived from an EMBL/GenBank/DDBJ whole genome shotgun (WGS) entry which is preliminary data.</text>
</comment>
<evidence type="ECO:0000313" key="4">
    <source>
        <dbReference type="Proteomes" id="UP000231586"/>
    </source>
</evidence>
<keyword evidence="2" id="KW-0732">Signal</keyword>
<dbReference type="EMBL" id="PGTZ01000006">
    <property type="protein sequence ID" value="PJI94727.1"/>
    <property type="molecule type" value="Genomic_DNA"/>
</dbReference>
<accession>A0A2M8WUV4</accession>
<keyword evidence="1" id="KW-0472">Membrane</keyword>
<sequence length="177" mass="17238">MTARRTIALAVSASALVMLPSAAFADDYGAGDFSSTCPLSDTTPVVGQTITCTLHGPANTEVTGTVTSADPAVPSASITVAGAKAVTKTTDASGTAGYSLTFADPGTYTFTLTATSGGAELSTQQVVVSSGDAGVVAGSSQTTLGATGAEVLPYAVGALGLIVVGAGVVMTVRSRRA</sequence>
<dbReference type="RefSeq" id="WP_100348700.1">
    <property type="nucleotide sequence ID" value="NZ_PGTZ01000006.1"/>
</dbReference>
<reference evidence="3 4" key="1">
    <citation type="submission" date="2017-11" db="EMBL/GenBank/DDBJ databases">
        <title>Genomic Encyclopedia of Archaeal and Bacterial Type Strains, Phase II (KMG-II): From Individual Species to Whole Genera.</title>
        <authorList>
            <person name="Goeker M."/>
        </authorList>
    </citation>
    <scope>NUCLEOTIDE SEQUENCE [LARGE SCALE GENOMIC DNA]</scope>
    <source>
        <strain evidence="3 4">DSM 22413</strain>
    </source>
</reference>
<keyword evidence="4" id="KW-1185">Reference proteome</keyword>
<proteinExistence type="predicted"/>
<feature type="signal peptide" evidence="2">
    <location>
        <begin position="1"/>
        <end position="25"/>
    </location>
</feature>